<organism evidence="1 2">
    <name type="scientific">Branchiostoma belcheri</name>
    <name type="common">Amphioxus</name>
    <dbReference type="NCBI Taxonomy" id="7741"/>
    <lineage>
        <taxon>Eukaryota</taxon>
        <taxon>Metazoa</taxon>
        <taxon>Chordata</taxon>
        <taxon>Cephalochordata</taxon>
        <taxon>Leptocardii</taxon>
        <taxon>Amphioxiformes</taxon>
        <taxon>Branchiostomatidae</taxon>
        <taxon>Branchiostoma</taxon>
    </lineage>
</organism>
<gene>
    <name evidence="2" type="primary">LOC109463751</name>
</gene>
<protein>
    <submittedName>
        <fullName evidence="2">Uncharacterized protein LOC109463751</fullName>
    </submittedName>
</protein>
<reference evidence="2" key="1">
    <citation type="submission" date="2025-08" db="UniProtKB">
        <authorList>
            <consortium name="RefSeq"/>
        </authorList>
    </citation>
    <scope>IDENTIFICATION</scope>
    <source>
        <tissue evidence="2">Gonad</tissue>
    </source>
</reference>
<dbReference type="AlphaFoldDB" id="A0A6P4YBI3"/>
<dbReference type="OrthoDB" id="5800121at2759"/>
<accession>A0A6P4YBI3</accession>
<evidence type="ECO:0000313" key="2">
    <source>
        <dbReference type="RefSeq" id="XP_019616157.1"/>
    </source>
</evidence>
<dbReference type="GeneID" id="109463751"/>
<proteinExistence type="predicted"/>
<dbReference type="Proteomes" id="UP000515135">
    <property type="component" value="Unplaced"/>
</dbReference>
<evidence type="ECO:0000313" key="1">
    <source>
        <dbReference type="Proteomes" id="UP000515135"/>
    </source>
</evidence>
<dbReference type="KEGG" id="bbel:109463751"/>
<keyword evidence="1" id="KW-1185">Reference proteome</keyword>
<dbReference type="RefSeq" id="XP_019616157.1">
    <property type="nucleotide sequence ID" value="XM_019760598.1"/>
</dbReference>
<name>A0A6P4YBI3_BRABE</name>
<sequence length="138" mass="15678">MDTFDQKCLRRILGYRWYDFISNSTVRQRTGQPPVSYKIRHARLRLFGHVVGADPPLEAVSLLKAATPAGLSRPRGRPRRRWGDQLNADFSTVGLNAATAWQRAQDRTIWKTTRAGAMSIRAGAMSIDYHCFIRLFTA</sequence>